<gene>
    <name evidence="2" type="ORF">PCANC_21296</name>
</gene>
<dbReference type="STRING" id="200324.A0A2N5SBX1"/>
<feature type="region of interest" description="Disordered" evidence="1">
    <location>
        <begin position="425"/>
        <end position="449"/>
    </location>
</feature>
<comment type="caution">
    <text evidence="2">The sequence shown here is derived from an EMBL/GenBank/DDBJ whole genome shotgun (WGS) entry which is preliminary data.</text>
</comment>
<dbReference type="EMBL" id="PGCJ01001048">
    <property type="protein sequence ID" value="PLW10740.1"/>
    <property type="molecule type" value="Genomic_DNA"/>
</dbReference>
<dbReference type="OrthoDB" id="2507185at2759"/>
<dbReference type="Proteomes" id="UP000235388">
    <property type="component" value="Unassembled WGS sequence"/>
</dbReference>
<evidence type="ECO:0000313" key="3">
    <source>
        <dbReference type="Proteomes" id="UP000235388"/>
    </source>
</evidence>
<feature type="compositionally biased region" description="Basic residues" evidence="1">
    <location>
        <begin position="9"/>
        <end position="25"/>
    </location>
</feature>
<feature type="compositionally biased region" description="Polar residues" evidence="1">
    <location>
        <begin position="205"/>
        <end position="220"/>
    </location>
</feature>
<evidence type="ECO:0000256" key="1">
    <source>
        <dbReference type="SAM" id="MobiDB-lite"/>
    </source>
</evidence>
<keyword evidence="3" id="KW-1185">Reference proteome</keyword>
<proteinExistence type="predicted"/>
<evidence type="ECO:0000313" key="2">
    <source>
        <dbReference type="EMBL" id="PLW10740.1"/>
    </source>
</evidence>
<feature type="compositionally biased region" description="Basic and acidic residues" evidence="1">
    <location>
        <begin position="100"/>
        <end position="145"/>
    </location>
</feature>
<feature type="compositionally biased region" description="Polar residues" evidence="1">
    <location>
        <begin position="40"/>
        <end position="49"/>
    </location>
</feature>
<feature type="region of interest" description="Disordered" evidence="1">
    <location>
        <begin position="90"/>
        <end position="244"/>
    </location>
</feature>
<feature type="region of interest" description="Disordered" evidence="1">
    <location>
        <begin position="1"/>
        <end position="71"/>
    </location>
</feature>
<name>A0A2N5SBX1_9BASI</name>
<protein>
    <submittedName>
        <fullName evidence="2">Uncharacterized protein</fullName>
    </submittedName>
</protein>
<sequence length="548" mass="61856">MAVSPMAHSHSHSHPHSHSHSHSHTGTHSDPSVRKKRSSQHPINTTNIKLNGGRWKSRPSRPRIQLNAEERKQAMELLKKFSGRKNFALPVDLPPWSPPHKLEETSQDLSRIRDYYDSSPADWDRPELMKEESFKQPTHNQDEWAKPPGNHHSKPSPPSSSFPATTTAITTGTVCSSSASPDTFSSPSELSTKPSKARNGHPDQTYPTGSHNNNKASSNEEPPRDGASAASVKGKEKDDPEIDWTGWEPHGYKIPELEKLRALYSYRAKEIKRLSDIQRQHVTKARTVAAESKGVISENEEMMSDLSAVGLVDSLLLFTQSFLATELTTPSMTLSDKCSQWSSMIKFLDFAKSSTRRSGIQLTYAICLLLDRLVESDRPMLLQMYSHETDTEKLLEGFKKYKRVMNYQEVSKASWLSAEKMFERILSSSPPPPPPTTTNSSSSKETDRSYRNINLPKLKELLTEMKIRGRHSSPRILSLDRPYKFCWPIDKTNLDSMADFVVFSRCALDEFLQINSVHIRFDLVQLNDNRILFPRSPSSSSSPTKNCA</sequence>
<accession>A0A2N5SBX1</accession>
<dbReference type="AlphaFoldDB" id="A0A2N5SBX1"/>
<organism evidence="2 3">
    <name type="scientific">Puccinia coronata f. sp. avenae</name>
    <dbReference type="NCBI Taxonomy" id="200324"/>
    <lineage>
        <taxon>Eukaryota</taxon>
        <taxon>Fungi</taxon>
        <taxon>Dikarya</taxon>
        <taxon>Basidiomycota</taxon>
        <taxon>Pucciniomycotina</taxon>
        <taxon>Pucciniomycetes</taxon>
        <taxon>Pucciniales</taxon>
        <taxon>Pucciniaceae</taxon>
        <taxon>Puccinia</taxon>
    </lineage>
</organism>
<reference evidence="2 3" key="1">
    <citation type="submission" date="2017-11" db="EMBL/GenBank/DDBJ databases">
        <title>De novo assembly and phasing of dikaryotic genomes from two isolates of Puccinia coronata f. sp. avenae, the causal agent of oat crown rust.</title>
        <authorList>
            <person name="Miller M.E."/>
            <person name="Zhang Y."/>
            <person name="Omidvar V."/>
            <person name="Sperschneider J."/>
            <person name="Schwessinger B."/>
            <person name="Raley C."/>
            <person name="Palmer J.M."/>
            <person name="Garnica D."/>
            <person name="Upadhyaya N."/>
            <person name="Rathjen J."/>
            <person name="Taylor J.M."/>
            <person name="Park R.F."/>
            <person name="Dodds P.N."/>
            <person name="Hirsch C.D."/>
            <person name="Kianian S.F."/>
            <person name="Figueroa M."/>
        </authorList>
    </citation>
    <scope>NUCLEOTIDE SEQUENCE [LARGE SCALE GENOMIC DNA]</scope>
    <source>
        <strain evidence="2">12NC29</strain>
    </source>
</reference>
<feature type="compositionally biased region" description="Low complexity" evidence="1">
    <location>
        <begin position="161"/>
        <end position="188"/>
    </location>
</feature>